<proteinExistence type="predicted"/>
<name>A0A542D0E3_SERFO</name>
<evidence type="ECO:0000313" key="1">
    <source>
        <dbReference type="EMBL" id="TVZ71045.1"/>
    </source>
</evidence>
<reference evidence="1" key="2">
    <citation type="submission" date="2019-08" db="EMBL/GenBank/DDBJ databases">
        <title>Investigation of anaerobic lignin degradation for improved lignocellulosic biofuels.</title>
        <authorList>
            <person name="Deangelis K.PhD."/>
        </authorList>
    </citation>
    <scope>NUCLEOTIDE SEQUENCE [LARGE SCALE GENOMIC DNA]</scope>
    <source>
        <strain evidence="1">128R</strain>
    </source>
</reference>
<organism evidence="1">
    <name type="scientific">Serratia fonticola</name>
    <dbReference type="NCBI Taxonomy" id="47917"/>
    <lineage>
        <taxon>Bacteria</taxon>
        <taxon>Pseudomonadati</taxon>
        <taxon>Pseudomonadota</taxon>
        <taxon>Gammaproteobacteria</taxon>
        <taxon>Enterobacterales</taxon>
        <taxon>Yersiniaceae</taxon>
        <taxon>Serratia</taxon>
    </lineage>
</organism>
<sequence length="52" mass="5938">MAYVEYIAFCPHCDISLPLKRAPHTSEKGVGHCQVCKKKFTLIFRKSTKKPT</sequence>
<protein>
    <submittedName>
        <fullName evidence="1">Uncharacterized protein</fullName>
    </submittedName>
</protein>
<accession>A0A542D0E3</accession>
<dbReference type="AlphaFoldDB" id="A0A542D0E3"/>
<dbReference type="EMBL" id="VISQ01000001">
    <property type="protein sequence ID" value="TVZ71045.1"/>
    <property type="molecule type" value="Genomic_DNA"/>
</dbReference>
<reference evidence="1" key="1">
    <citation type="submission" date="2019-06" db="EMBL/GenBank/DDBJ databases">
        <authorList>
            <person name="Deangelis K."/>
            <person name="Huntemann M."/>
            <person name="Clum A."/>
            <person name="Pillay M."/>
            <person name="Palaniappan K."/>
            <person name="Varghese N."/>
            <person name="Mikhailova N."/>
            <person name="Stamatis D."/>
            <person name="Reddy T."/>
            <person name="Daum C."/>
            <person name="Shapiro N."/>
            <person name="Ivanova N."/>
            <person name="Kyrpides N."/>
            <person name="Woyke T."/>
        </authorList>
    </citation>
    <scope>NUCLEOTIDE SEQUENCE [LARGE SCALE GENOMIC DNA]</scope>
    <source>
        <strain evidence="1">128R</strain>
    </source>
</reference>
<gene>
    <name evidence="1" type="ORF">FHU10_3651</name>
</gene>
<comment type="caution">
    <text evidence="1">The sequence shown here is derived from an EMBL/GenBank/DDBJ whole genome shotgun (WGS) entry which is preliminary data.</text>
</comment>